<evidence type="ECO:0000256" key="2">
    <source>
        <dbReference type="ARBA" id="ARBA00022643"/>
    </source>
</evidence>
<dbReference type="InterPro" id="IPR051260">
    <property type="entry name" value="Diverse_substr_monoxygenases"/>
</dbReference>
<accession>A0A4D4MH94</accession>
<dbReference type="AlphaFoldDB" id="A0A4D4MH94"/>
<reference evidence="7 8" key="1">
    <citation type="submission" date="2019-04" db="EMBL/GenBank/DDBJ databases">
        <title>Draft genome sequences of Streptomyces avermitilis ATCC 31267.</title>
        <authorList>
            <person name="Komaki H."/>
            <person name="Tamura T."/>
            <person name="Hosoyama A."/>
        </authorList>
    </citation>
    <scope>NUCLEOTIDE SEQUENCE [LARGE SCALE GENOMIC DNA]</scope>
    <source>
        <strain evidence="7 8">ATCC 31267</strain>
    </source>
</reference>
<dbReference type="Proteomes" id="UP000302139">
    <property type="component" value="Unassembled WGS sequence"/>
</dbReference>
<dbReference type="InterPro" id="IPR036661">
    <property type="entry name" value="Luciferase-like_sf"/>
</dbReference>
<name>A0A4D4MH94_STRAX</name>
<dbReference type="GO" id="GO:0016705">
    <property type="term" value="F:oxidoreductase activity, acting on paired donors, with incorporation or reduction of molecular oxygen"/>
    <property type="evidence" value="ECO:0007669"/>
    <property type="project" value="InterPro"/>
</dbReference>
<evidence type="ECO:0000313" key="7">
    <source>
        <dbReference type="EMBL" id="GDY71065.1"/>
    </source>
</evidence>
<evidence type="ECO:0000256" key="3">
    <source>
        <dbReference type="ARBA" id="ARBA00023002"/>
    </source>
</evidence>
<dbReference type="Proteomes" id="UP000299211">
    <property type="component" value="Unassembled WGS sequence"/>
</dbReference>
<keyword evidence="1" id="KW-0285">Flavoprotein</keyword>
<dbReference type="EMBL" id="BJHX01000001">
    <property type="protein sequence ID" value="GDY68557.1"/>
    <property type="molecule type" value="Genomic_DNA"/>
</dbReference>
<dbReference type="Gene3D" id="3.20.20.30">
    <property type="entry name" value="Luciferase-like domain"/>
    <property type="match status" value="1"/>
</dbReference>
<evidence type="ECO:0000313" key="9">
    <source>
        <dbReference type="Proteomes" id="UP000302139"/>
    </source>
</evidence>
<evidence type="ECO:0000313" key="6">
    <source>
        <dbReference type="EMBL" id="GDY68557.1"/>
    </source>
</evidence>
<proteinExistence type="predicted"/>
<evidence type="ECO:0008006" key="10">
    <source>
        <dbReference type="Google" id="ProtNLM"/>
    </source>
</evidence>
<dbReference type="PANTHER" id="PTHR30011">
    <property type="entry name" value="ALKANESULFONATE MONOOXYGENASE-RELATED"/>
    <property type="match status" value="1"/>
</dbReference>
<protein>
    <recommendedName>
        <fullName evidence="10">Luciferase-like domain-containing protein</fullName>
    </recommendedName>
</protein>
<feature type="region of interest" description="Disordered" evidence="5">
    <location>
        <begin position="132"/>
        <end position="185"/>
    </location>
</feature>
<evidence type="ECO:0000256" key="1">
    <source>
        <dbReference type="ARBA" id="ARBA00022630"/>
    </source>
</evidence>
<dbReference type="PANTHER" id="PTHR30011:SF16">
    <property type="entry name" value="C2H2 FINGER DOMAIN TRANSCRIPTION FACTOR (EUROFUNG)-RELATED"/>
    <property type="match status" value="1"/>
</dbReference>
<dbReference type="EMBL" id="BJHY01000001">
    <property type="protein sequence ID" value="GDY71065.1"/>
    <property type="molecule type" value="Genomic_DNA"/>
</dbReference>
<evidence type="ECO:0000256" key="4">
    <source>
        <dbReference type="ARBA" id="ARBA00023033"/>
    </source>
</evidence>
<gene>
    <name evidence="6" type="ORF">SAV14893_079500</name>
    <name evidence="7" type="ORF">SAV31267_005500</name>
</gene>
<dbReference type="GO" id="GO:0004497">
    <property type="term" value="F:monooxygenase activity"/>
    <property type="evidence" value="ECO:0007669"/>
    <property type="project" value="UniProtKB-KW"/>
</dbReference>
<keyword evidence="2" id="KW-0288">FMN</keyword>
<feature type="compositionally biased region" description="Polar residues" evidence="5">
    <location>
        <begin position="176"/>
        <end position="185"/>
    </location>
</feature>
<keyword evidence="3" id="KW-0560">Oxidoreductase</keyword>
<keyword evidence="4" id="KW-0503">Monooxygenase</keyword>
<dbReference type="SUPFAM" id="SSF51679">
    <property type="entry name" value="Bacterial luciferase-like"/>
    <property type="match status" value="1"/>
</dbReference>
<evidence type="ECO:0000313" key="8">
    <source>
        <dbReference type="Proteomes" id="UP000299211"/>
    </source>
</evidence>
<sequence>MTRSDRRIRLDGLRHSTVGHTAMGLRRHPDGQAHRYRESDHWIETARILERGRLDALFLADALGPLEVCRGSPDAALRHGINTPADDPLLATSAMAAAPRRPGFAVTGSSTDERRSRVWNAYEGDTLREYVHGPEQQRLPAGHAEPRGEEPGECGLAGARQAAEDDEHGDIMPEQCGTTADCSHT</sequence>
<comment type="caution">
    <text evidence="7">The sequence shown here is derived from an EMBL/GenBank/DDBJ whole genome shotgun (WGS) entry which is preliminary data.</text>
</comment>
<reference evidence="6 9" key="2">
    <citation type="submission" date="2019-04" db="EMBL/GenBank/DDBJ databases">
        <title>Draft genome sequences of Streptomyces avermitilis NBRC 14893.</title>
        <authorList>
            <person name="Komaki H."/>
            <person name="Tamura T."/>
            <person name="Hosoyama A."/>
        </authorList>
    </citation>
    <scope>NUCLEOTIDE SEQUENCE [LARGE SCALE GENOMIC DNA]</scope>
    <source>
        <strain evidence="6 9">NBRC 14893</strain>
    </source>
</reference>
<organism evidence="7 8">
    <name type="scientific">Streptomyces avermitilis</name>
    <dbReference type="NCBI Taxonomy" id="33903"/>
    <lineage>
        <taxon>Bacteria</taxon>
        <taxon>Bacillati</taxon>
        <taxon>Actinomycetota</taxon>
        <taxon>Actinomycetes</taxon>
        <taxon>Kitasatosporales</taxon>
        <taxon>Streptomycetaceae</taxon>
        <taxon>Streptomyces</taxon>
    </lineage>
</organism>
<evidence type="ECO:0000256" key="5">
    <source>
        <dbReference type="SAM" id="MobiDB-lite"/>
    </source>
</evidence>